<dbReference type="InterPro" id="IPR019080">
    <property type="entry name" value="YqaJ_viral_recombinase"/>
</dbReference>
<feature type="domain" description="YqaJ viral recombinase" evidence="3">
    <location>
        <begin position="17"/>
        <end position="163"/>
    </location>
</feature>
<keyword evidence="1" id="KW-0378">Hydrolase</keyword>
<keyword evidence="6" id="KW-1185">Reference proteome</keyword>
<dbReference type="Proteomes" id="UP000196710">
    <property type="component" value="Chromosome"/>
</dbReference>
<organism evidence="5 7">
    <name type="scientific">Acutalibacter muris</name>
    <dbReference type="NCBI Taxonomy" id="1796620"/>
    <lineage>
        <taxon>Bacteria</taxon>
        <taxon>Bacillati</taxon>
        <taxon>Bacillota</taxon>
        <taxon>Clostridia</taxon>
        <taxon>Eubacteriales</taxon>
        <taxon>Acutalibacteraceae</taxon>
        <taxon>Acutalibacter</taxon>
    </lineage>
</organism>
<evidence type="ECO:0000313" key="7">
    <source>
        <dbReference type="Proteomes" id="UP000596035"/>
    </source>
</evidence>
<reference evidence="5 7" key="3">
    <citation type="submission" date="2020-11" db="EMBL/GenBank/DDBJ databases">
        <title>Closed and high quality bacterial genomes of the OMM12 community.</title>
        <authorList>
            <person name="Marbouty M."/>
            <person name="Lamy-Besnier Q."/>
            <person name="Debarbieux L."/>
            <person name="Koszul R."/>
        </authorList>
    </citation>
    <scope>NUCLEOTIDE SEQUENCE [LARGE SCALE GENOMIC DNA]</scope>
    <source>
        <strain evidence="5 7">KB18</strain>
    </source>
</reference>
<dbReference type="EMBL" id="CP021422">
    <property type="protein sequence ID" value="ASB40214.1"/>
    <property type="molecule type" value="Genomic_DNA"/>
</dbReference>
<evidence type="ECO:0000313" key="5">
    <source>
        <dbReference type="EMBL" id="QQR29501.1"/>
    </source>
</evidence>
<dbReference type="Pfam" id="PF09588">
    <property type="entry name" value="YqaJ"/>
    <property type="match status" value="1"/>
</dbReference>
<dbReference type="InterPro" id="IPR017482">
    <property type="entry name" value="Lambda-type_endonuclease"/>
</dbReference>
<dbReference type="NCBIfam" id="TIGR03033">
    <property type="entry name" value="phage_rel_nuc"/>
    <property type="match status" value="1"/>
</dbReference>
<name>A0A1Z2XP45_9FIRM</name>
<proteinExistence type="predicted"/>
<gene>
    <name evidence="4" type="ORF">ADH66_05805</name>
    <name evidence="5" type="ORF">I5Q82_15890</name>
</gene>
<reference evidence="6" key="2">
    <citation type="submission" date="2017-05" db="EMBL/GenBank/DDBJ databases">
        <title>Improved OligoMM genomes.</title>
        <authorList>
            <person name="Garzetti D."/>
        </authorList>
    </citation>
    <scope>NUCLEOTIDE SEQUENCE [LARGE SCALE GENOMIC DNA]</scope>
    <source>
        <strain evidence="6">KB18</strain>
    </source>
</reference>
<dbReference type="InterPro" id="IPR011604">
    <property type="entry name" value="PDDEXK-like_dom_sf"/>
</dbReference>
<dbReference type="Gene3D" id="3.90.320.10">
    <property type="match status" value="1"/>
</dbReference>
<sequence>MAAPIILCNTARMTEQDWLDCRMHGPKGDIPYTVGGSDVAAIFGLSPWVMPLELWKIKKGQLKPTKSANAGQMEMGHLLEPVAAHWFGKKTGYTVTDDTNLYQHADHPYALANFDRRFVKPTGEPGILECKSCTYHKAQDWADDAIPMHYELQLRFYMAVADVELGAFSAIWGNNPDFDIAIPEITRDKAKEDEIFERLDEWIWSLEHDKPPTMSGVAPKLALESLAKFYGPSVKGLPTMEFSGKYEPALRRIAVLQEQIRVCDKDKRKFEKEVEAQSVRIAEIMREHEHAVLETTGDKLLIDFVTNTTRRPDSKALKEKYPAVYSEVLKASESRKVKVTVQPK</sequence>
<evidence type="ECO:0000313" key="4">
    <source>
        <dbReference type="EMBL" id="ASB40214.1"/>
    </source>
</evidence>
<evidence type="ECO:0000259" key="3">
    <source>
        <dbReference type="Pfam" id="PF09588"/>
    </source>
</evidence>
<keyword evidence="2" id="KW-0175">Coiled coil</keyword>
<dbReference type="SUPFAM" id="SSF52980">
    <property type="entry name" value="Restriction endonuclease-like"/>
    <property type="match status" value="1"/>
</dbReference>
<evidence type="ECO:0000256" key="1">
    <source>
        <dbReference type="ARBA" id="ARBA00022801"/>
    </source>
</evidence>
<protein>
    <submittedName>
        <fullName evidence="5">YqaJ viral recombinase family protein</fullName>
    </submittedName>
</protein>
<dbReference type="EMBL" id="CP065321">
    <property type="protein sequence ID" value="QQR29501.1"/>
    <property type="molecule type" value="Genomic_DNA"/>
</dbReference>
<reference evidence="4" key="1">
    <citation type="journal article" date="2017" name="Genome Announc.">
        <title>High-Quality Whole-Genome Sequences of the Oligo-Mouse-Microbiota Bacterial Community.</title>
        <authorList>
            <person name="Garzetti D."/>
            <person name="Brugiroux S."/>
            <person name="Bunk B."/>
            <person name="Pukall R."/>
            <person name="McCoy K.D."/>
            <person name="Macpherson A.J."/>
            <person name="Stecher B."/>
        </authorList>
    </citation>
    <scope>NUCLEOTIDE SEQUENCE</scope>
    <source>
        <strain evidence="4">KB18</strain>
    </source>
</reference>
<evidence type="ECO:0000256" key="2">
    <source>
        <dbReference type="SAM" id="Coils"/>
    </source>
</evidence>
<accession>A0A1Z2XP45</accession>
<dbReference type="Proteomes" id="UP000596035">
    <property type="component" value="Chromosome"/>
</dbReference>
<dbReference type="GO" id="GO:0016787">
    <property type="term" value="F:hydrolase activity"/>
    <property type="evidence" value="ECO:0007669"/>
    <property type="project" value="UniProtKB-KW"/>
</dbReference>
<feature type="coiled-coil region" evidence="2">
    <location>
        <begin position="253"/>
        <end position="287"/>
    </location>
</feature>
<dbReference type="AlphaFoldDB" id="A0A1Z2XP45"/>
<dbReference type="KEGG" id="amur:ADH66_05805"/>
<dbReference type="RefSeq" id="WP_066534488.1">
    <property type="nucleotide sequence ID" value="NZ_CP021422.1"/>
</dbReference>
<dbReference type="InterPro" id="IPR011335">
    <property type="entry name" value="Restrct_endonuc-II-like"/>
</dbReference>
<evidence type="ECO:0000313" key="6">
    <source>
        <dbReference type="Proteomes" id="UP000196710"/>
    </source>
</evidence>